<dbReference type="Proteomes" id="UP001152888">
    <property type="component" value="Unassembled WGS sequence"/>
</dbReference>
<proteinExistence type="predicted"/>
<evidence type="ECO:0000313" key="2">
    <source>
        <dbReference type="Proteomes" id="UP001152888"/>
    </source>
</evidence>
<accession>A0A9P0JZ19</accession>
<comment type="caution">
    <text evidence="1">The sequence shown here is derived from an EMBL/GenBank/DDBJ whole genome shotgun (WGS) entry which is preliminary data.</text>
</comment>
<reference evidence="1" key="1">
    <citation type="submission" date="2022-03" db="EMBL/GenBank/DDBJ databases">
        <authorList>
            <person name="Sayadi A."/>
        </authorList>
    </citation>
    <scope>NUCLEOTIDE SEQUENCE</scope>
</reference>
<organism evidence="1 2">
    <name type="scientific">Acanthoscelides obtectus</name>
    <name type="common">Bean weevil</name>
    <name type="synonym">Bruchus obtectus</name>
    <dbReference type="NCBI Taxonomy" id="200917"/>
    <lineage>
        <taxon>Eukaryota</taxon>
        <taxon>Metazoa</taxon>
        <taxon>Ecdysozoa</taxon>
        <taxon>Arthropoda</taxon>
        <taxon>Hexapoda</taxon>
        <taxon>Insecta</taxon>
        <taxon>Pterygota</taxon>
        <taxon>Neoptera</taxon>
        <taxon>Endopterygota</taxon>
        <taxon>Coleoptera</taxon>
        <taxon>Polyphaga</taxon>
        <taxon>Cucujiformia</taxon>
        <taxon>Chrysomeloidea</taxon>
        <taxon>Chrysomelidae</taxon>
        <taxon>Bruchinae</taxon>
        <taxon>Bruchini</taxon>
        <taxon>Acanthoscelides</taxon>
    </lineage>
</organism>
<protein>
    <submittedName>
        <fullName evidence="1">Uncharacterized protein</fullName>
    </submittedName>
</protein>
<keyword evidence="2" id="KW-1185">Reference proteome</keyword>
<sequence>MIRHIKQLSVHTYEFEGAYMFTLHCLSRKLRSFRACLRFIWVSIINTYQSDSLVS</sequence>
<name>A0A9P0JZ19_ACAOB</name>
<gene>
    <name evidence="1" type="ORF">ACAOBT_LOCUS4934</name>
</gene>
<evidence type="ECO:0000313" key="1">
    <source>
        <dbReference type="EMBL" id="CAH1962952.1"/>
    </source>
</evidence>
<dbReference type="EMBL" id="CAKOFQ010006704">
    <property type="protein sequence ID" value="CAH1962952.1"/>
    <property type="molecule type" value="Genomic_DNA"/>
</dbReference>
<dbReference type="AlphaFoldDB" id="A0A9P0JZ19"/>